<accession>A0A385PS60</accession>
<evidence type="ECO:0000313" key="2">
    <source>
        <dbReference type="EMBL" id="AYA94792.1"/>
    </source>
</evidence>
<reference evidence="2" key="1">
    <citation type="journal article" date="2018" name="Nat. Med.">
        <title>Expanded skin virome in DOCK8-deficient patients.</title>
        <authorList>
            <consortium name="NISC Comparative Sequencing Program"/>
            <person name="Tirosh O."/>
            <person name="Conlan S."/>
            <person name="Deming C."/>
            <person name="Lee-Lin S.Q."/>
            <person name="Huang X."/>
            <person name="Su H.C."/>
            <person name="Freeman A.F."/>
            <person name="Segre J.A."/>
            <person name="Kong H.H."/>
        </authorList>
    </citation>
    <scope>NUCLEOTIDE SEQUENCE</scope>
    <source>
        <strain evidence="2">HPV-mSK_041</strain>
    </source>
</reference>
<name>A0A385PS60_9PAPI</name>
<proteinExistence type="predicted"/>
<feature type="region of interest" description="Disordered" evidence="1">
    <location>
        <begin position="19"/>
        <end position="80"/>
    </location>
</feature>
<dbReference type="EMBL" id="MH777188">
    <property type="protein sequence ID" value="AYA94792.1"/>
    <property type="molecule type" value="Genomic_DNA"/>
</dbReference>
<protein>
    <submittedName>
        <fullName evidence="2">E4 protein</fullName>
    </submittedName>
</protein>
<sequence length="115" mass="13486">MKIFLPLFPVLRVLQPSLKLEPPRTPYPSRKHLESANKPTPTPTVTRPPARQDFDYDDEEAGKENQPPEQPPSEEEDESVVRHLLKRWALDLQRYRDRVLQDLEDCRKKLGIPSY</sequence>
<organism evidence="2">
    <name type="scientific">Human papillomavirus</name>
    <dbReference type="NCBI Taxonomy" id="10566"/>
    <lineage>
        <taxon>Viruses</taxon>
        <taxon>Monodnaviria</taxon>
        <taxon>Shotokuvirae</taxon>
        <taxon>Cossaviricota</taxon>
        <taxon>Papovaviricetes</taxon>
        <taxon>Zurhausenvirales</taxon>
        <taxon>Papillomaviridae</taxon>
    </lineage>
</organism>
<evidence type="ECO:0000256" key="1">
    <source>
        <dbReference type="SAM" id="MobiDB-lite"/>
    </source>
</evidence>